<keyword evidence="2 6" id="KW-0121">Carboxypeptidase</keyword>
<feature type="compositionally biased region" description="Acidic residues" evidence="7">
    <location>
        <begin position="607"/>
        <end position="617"/>
    </location>
</feature>
<feature type="compositionally biased region" description="Polar residues" evidence="7">
    <location>
        <begin position="522"/>
        <end position="533"/>
    </location>
</feature>
<accession>A0ABR3SDV1</accession>
<evidence type="ECO:0000313" key="9">
    <source>
        <dbReference type="Proteomes" id="UP001521116"/>
    </source>
</evidence>
<evidence type="ECO:0000256" key="4">
    <source>
        <dbReference type="ARBA" id="ARBA00022801"/>
    </source>
</evidence>
<name>A0ABR3SDV1_9PEZI</name>
<dbReference type="InterPro" id="IPR018202">
    <property type="entry name" value="Ser_caboxypep_ser_AS"/>
</dbReference>
<dbReference type="SUPFAM" id="SSF53474">
    <property type="entry name" value="alpha/beta-Hydrolases"/>
    <property type="match status" value="1"/>
</dbReference>
<comment type="caution">
    <text evidence="8">The sequence shown here is derived from an EMBL/GenBank/DDBJ whole genome shotgun (WGS) entry which is preliminary data.</text>
</comment>
<dbReference type="Pfam" id="PF00450">
    <property type="entry name" value="Peptidase_S10"/>
    <property type="match status" value="1"/>
</dbReference>
<dbReference type="Proteomes" id="UP001521116">
    <property type="component" value="Unassembled WGS sequence"/>
</dbReference>
<dbReference type="Gene3D" id="3.40.50.1820">
    <property type="entry name" value="alpha/beta hydrolase"/>
    <property type="match status" value="1"/>
</dbReference>
<evidence type="ECO:0000256" key="6">
    <source>
        <dbReference type="RuleBase" id="RU361156"/>
    </source>
</evidence>
<evidence type="ECO:0000256" key="2">
    <source>
        <dbReference type="ARBA" id="ARBA00022645"/>
    </source>
</evidence>
<keyword evidence="3 6" id="KW-0645">Protease</keyword>
<dbReference type="EC" id="3.4.16.-" evidence="6"/>
<reference evidence="8 9" key="1">
    <citation type="submission" date="2024-02" db="EMBL/GenBank/DDBJ databases">
        <title>De novo assembly and annotation of 12 fungi associated with fruit tree decline syndrome in Ontario, Canada.</title>
        <authorList>
            <person name="Sulman M."/>
            <person name="Ellouze W."/>
            <person name="Ilyukhin E."/>
        </authorList>
    </citation>
    <scope>NUCLEOTIDE SEQUENCE [LARGE SCALE GENOMIC DNA]</scope>
    <source>
        <strain evidence="8 9">M1-105</strain>
    </source>
</reference>
<dbReference type="PANTHER" id="PTHR11802:SF131">
    <property type="entry name" value="CARBOXYPEPTIDASE"/>
    <property type="match status" value="1"/>
</dbReference>
<evidence type="ECO:0000256" key="5">
    <source>
        <dbReference type="ARBA" id="ARBA00023180"/>
    </source>
</evidence>
<feature type="region of interest" description="Disordered" evidence="7">
    <location>
        <begin position="593"/>
        <end position="619"/>
    </location>
</feature>
<feature type="region of interest" description="Disordered" evidence="7">
    <location>
        <begin position="519"/>
        <end position="576"/>
    </location>
</feature>
<dbReference type="InterPro" id="IPR029058">
    <property type="entry name" value="AB_hydrolase_fold"/>
</dbReference>
<evidence type="ECO:0000256" key="7">
    <source>
        <dbReference type="SAM" id="MobiDB-lite"/>
    </source>
</evidence>
<dbReference type="PROSITE" id="PS00131">
    <property type="entry name" value="CARBOXYPEPT_SER_SER"/>
    <property type="match status" value="1"/>
</dbReference>
<keyword evidence="9" id="KW-1185">Reference proteome</keyword>
<dbReference type="InterPro" id="IPR001563">
    <property type="entry name" value="Peptidase_S10"/>
</dbReference>
<keyword evidence="4 6" id="KW-0378">Hydrolase</keyword>
<dbReference type="EMBL" id="JAJVDC020000213">
    <property type="protein sequence ID" value="KAL1618242.1"/>
    <property type="molecule type" value="Genomic_DNA"/>
</dbReference>
<evidence type="ECO:0000256" key="1">
    <source>
        <dbReference type="ARBA" id="ARBA00009431"/>
    </source>
</evidence>
<keyword evidence="5" id="KW-0325">Glycoprotein</keyword>
<evidence type="ECO:0000313" key="8">
    <source>
        <dbReference type="EMBL" id="KAL1618242.1"/>
    </source>
</evidence>
<gene>
    <name evidence="8" type="ORF">SLS56_010639</name>
</gene>
<sequence length="903" mass="100906">MLSQAIRTGAAAALLSAAGVSAFIKLPLNARQLPADATDVKTIVSPTNVTIRYKEPGKYGVCETTPGVNSYSGYIDIAPDAHTFFMFFESRRDPANDPITLWLNGGPGSDSLIGLFQELGPCNITANLTSAVNPYSWNEVSSLLFLSQPVGTGFSYSEEGVGSFNNITGAFEPDSKGTDYGRYPVINATELDTTDLAAVAAYHVLQGFLSALPQLDSEVESKDFNLWTESYGGHYGPAFYNYFYEQNLAIANGTASGVQLNFNSLGGQLRTMADGEQVGNGIIDEYTQVPYYPEFAVNNTYGIKAYNDTIYQYAQIALHMPSGCLDLALCSEAASLCRDNVEGVYYNFGGRGVYDIRHPYDDPTPPEYFPDYLNQAWVQNALGVNLNYSEGNNDIYYAFQQTGDFVYPNFIEDLEQLLAAGVRVALFYGDADYICNWFGGQAVSLAVNYTHADEFRAAGYAPFVLDGTEYGEVRQYGNFSFLRIYEAGHEVPFYQPEASLAMFNRTIFHYDIATGEDPVTADLSTTGPANATHTEPLFRFGRRRQADPPGTPGTPDAEPVRSRQSSEESTAPYPPGLLERYDALYELLQERERNRFHGADTTPPADDREESSDDGEDYGTLPEEFEAAIARAHDPLDMRRVLRALNPRVRRLFKTPLARMLAEYVDPLKHTPEPITTLAAMWNHGRGFRGNVRLMVREGCGDNERRHGEYGWMIPLLHDLATLRGAQKDMRRENVLALVIADNDHSAEKISRELCDRLGALGTGDAAVVADHWRMTTPEHWRRKDFEDIKPNIVVCTPETVGSYMSWSRRWSGTRLRWMIVNAIDQLDWTRVRQFNDVALKLWKKGTKVEYKGFFVYRKESSRDSENSLPRLAYPRLLGCTEECQDIGFEVEGLLNISPDVFT</sequence>
<comment type="similarity">
    <text evidence="1 6">Belongs to the peptidase S10 family.</text>
</comment>
<dbReference type="PANTHER" id="PTHR11802">
    <property type="entry name" value="SERINE PROTEASE FAMILY S10 SERINE CARBOXYPEPTIDASE"/>
    <property type="match status" value="1"/>
</dbReference>
<protein>
    <recommendedName>
        <fullName evidence="6">Carboxypeptidase</fullName>
        <ecNumber evidence="6">3.4.16.-</ecNumber>
    </recommendedName>
</protein>
<dbReference type="PRINTS" id="PR00724">
    <property type="entry name" value="CRBOXYPTASEC"/>
</dbReference>
<evidence type="ECO:0000256" key="3">
    <source>
        <dbReference type="ARBA" id="ARBA00022670"/>
    </source>
</evidence>
<organism evidence="8 9">
    <name type="scientific">Neofusicoccum ribis</name>
    <dbReference type="NCBI Taxonomy" id="45134"/>
    <lineage>
        <taxon>Eukaryota</taxon>
        <taxon>Fungi</taxon>
        <taxon>Dikarya</taxon>
        <taxon>Ascomycota</taxon>
        <taxon>Pezizomycotina</taxon>
        <taxon>Dothideomycetes</taxon>
        <taxon>Dothideomycetes incertae sedis</taxon>
        <taxon>Botryosphaeriales</taxon>
        <taxon>Botryosphaeriaceae</taxon>
        <taxon>Neofusicoccum</taxon>
    </lineage>
</organism>
<proteinExistence type="inferred from homology"/>